<evidence type="ECO:0000256" key="3">
    <source>
        <dbReference type="ARBA" id="ARBA00012438"/>
    </source>
</evidence>
<accession>A0A833R0L5</accession>
<dbReference type="CDD" id="cd00082">
    <property type="entry name" value="HisKA"/>
    <property type="match status" value="1"/>
</dbReference>
<dbReference type="SMART" id="SM00448">
    <property type="entry name" value="REC"/>
    <property type="match status" value="1"/>
</dbReference>
<dbReference type="GO" id="GO:0000155">
    <property type="term" value="F:phosphorelay sensor kinase activity"/>
    <property type="evidence" value="ECO:0007669"/>
    <property type="project" value="InterPro"/>
</dbReference>
<dbReference type="Proteomes" id="UP000623129">
    <property type="component" value="Unassembled WGS sequence"/>
</dbReference>
<dbReference type="Gene3D" id="3.40.50.2300">
    <property type="match status" value="1"/>
</dbReference>
<feature type="domain" description="Histidine kinase" evidence="9">
    <location>
        <begin position="188"/>
        <end position="455"/>
    </location>
</feature>
<evidence type="ECO:0000259" key="10">
    <source>
        <dbReference type="PROSITE" id="PS50110"/>
    </source>
</evidence>
<dbReference type="Pfam" id="PF00512">
    <property type="entry name" value="HisKA"/>
    <property type="match status" value="1"/>
</dbReference>
<evidence type="ECO:0000256" key="4">
    <source>
        <dbReference type="ARBA" id="ARBA00022553"/>
    </source>
</evidence>
<reference evidence="11" key="1">
    <citation type="submission" date="2020-01" db="EMBL/GenBank/DDBJ databases">
        <title>Genome sequence of Kobresia littledalei, the first chromosome-level genome in the family Cyperaceae.</title>
        <authorList>
            <person name="Qu G."/>
        </authorList>
    </citation>
    <scope>NUCLEOTIDE SEQUENCE</scope>
    <source>
        <strain evidence="11">C.B.Clarke</strain>
        <tissue evidence="11">Leaf</tissue>
    </source>
</reference>
<dbReference type="SUPFAM" id="SSF52172">
    <property type="entry name" value="CheY-like"/>
    <property type="match status" value="1"/>
</dbReference>
<evidence type="ECO:0000256" key="1">
    <source>
        <dbReference type="ARBA" id="ARBA00000085"/>
    </source>
</evidence>
<dbReference type="SUPFAM" id="SSF47384">
    <property type="entry name" value="Homodimeric domain of signal transducing histidine kinase"/>
    <property type="match status" value="1"/>
</dbReference>
<dbReference type="PROSITE" id="PS50110">
    <property type="entry name" value="RESPONSE_REGULATORY"/>
    <property type="match status" value="1"/>
</dbReference>
<evidence type="ECO:0000313" key="11">
    <source>
        <dbReference type="EMBL" id="KAF3333039.1"/>
    </source>
</evidence>
<keyword evidence="8" id="KW-0472">Membrane</keyword>
<dbReference type="CDD" id="cd17546">
    <property type="entry name" value="REC_hyHK_CKI1_RcsC-like"/>
    <property type="match status" value="1"/>
</dbReference>
<dbReference type="SUPFAM" id="SSF55874">
    <property type="entry name" value="ATPase domain of HSP90 chaperone/DNA topoisomerase II/histidine kinase"/>
    <property type="match status" value="1"/>
</dbReference>
<dbReference type="InterPro" id="IPR036097">
    <property type="entry name" value="HisK_dim/P_sf"/>
</dbReference>
<feature type="modified residue" description="4-aspartylphosphate" evidence="7">
    <location>
        <position position="774"/>
    </location>
</feature>
<dbReference type="Gene3D" id="1.10.287.130">
    <property type="match status" value="1"/>
</dbReference>
<dbReference type="InterPro" id="IPR003661">
    <property type="entry name" value="HisK_dim/P_dom"/>
</dbReference>
<dbReference type="GO" id="GO:0009736">
    <property type="term" value="P:cytokinin-activated signaling pathway"/>
    <property type="evidence" value="ECO:0007669"/>
    <property type="project" value="UniProtKB-KW"/>
</dbReference>
<feature type="transmembrane region" description="Helical" evidence="8">
    <location>
        <begin position="16"/>
        <end position="41"/>
    </location>
</feature>
<proteinExistence type="predicted"/>
<dbReference type="InterPro" id="IPR003594">
    <property type="entry name" value="HATPase_dom"/>
</dbReference>
<dbReference type="InterPro" id="IPR011006">
    <property type="entry name" value="CheY-like_superfamily"/>
</dbReference>
<dbReference type="Pfam" id="PF02518">
    <property type="entry name" value="HATPase_c"/>
    <property type="match status" value="1"/>
</dbReference>
<feature type="transmembrane region" description="Helical" evidence="8">
    <location>
        <begin position="127"/>
        <end position="148"/>
    </location>
</feature>
<dbReference type="Gene3D" id="3.30.565.10">
    <property type="entry name" value="Histidine kinase-like ATPase, C-terminal domain"/>
    <property type="match status" value="1"/>
</dbReference>
<keyword evidence="12" id="KW-1185">Reference proteome</keyword>
<evidence type="ECO:0000256" key="2">
    <source>
        <dbReference type="ARBA" id="ARBA00002427"/>
    </source>
</evidence>
<evidence type="ECO:0000256" key="8">
    <source>
        <dbReference type="SAM" id="Phobius"/>
    </source>
</evidence>
<evidence type="ECO:0000256" key="5">
    <source>
        <dbReference type="ARBA" id="ARBA00022864"/>
    </source>
</evidence>
<dbReference type="InterPro" id="IPR001789">
    <property type="entry name" value="Sig_transdc_resp-reg_receiver"/>
</dbReference>
<dbReference type="SMART" id="SM00387">
    <property type="entry name" value="HATPase_c"/>
    <property type="match status" value="1"/>
</dbReference>
<protein>
    <recommendedName>
        <fullName evidence="3">histidine kinase</fullName>
        <ecNumber evidence="3">2.7.13.3</ecNumber>
    </recommendedName>
</protein>
<dbReference type="EC" id="2.7.13.3" evidence="3"/>
<dbReference type="PANTHER" id="PTHR43719:SF75">
    <property type="entry name" value="HISTIDINE KINASE CKI1"/>
    <property type="match status" value="1"/>
</dbReference>
<dbReference type="InterPro" id="IPR005467">
    <property type="entry name" value="His_kinase_dom"/>
</dbReference>
<organism evidence="11 12">
    <name type="scientific">Carex littledalei</name>
    <dbReference type="NCBI Taxonomy" id="544730"/>
    <lineage>
        <taxon>Eukaryota</taxon>
        <taxon>Viridiplantae</taxon>
        <taxon>Streptophyta</taxon>
        <taxon>Embryophyta</taxon>
        <taxon>Tracheophyta</taxon>
        <taxon>Spermatophyta</taxon>
        <taxon>Magnoliopsida</taxon>
        <taxon>Liliopsida</taxon>
        <taxon>Poales</taxon>
        <taxon>Cyperaceae</taxon>
        <taxon>Cyperoideae</taxon>
        <taxon>Cariceae</taxon>
        <taxon>Carex</taxon>
        <taxon>Carex subgen. Euthyceras</taxon>
    </lineage>
</organism>
<keyword evidence="8" id="KW-0812">Transmembrane</keyword>
<dbReference type="InterPro" id="IPR036890">
    <property type="entry name" value="HATPase_C_sf"/>
</dbReference>
<dbReference type="PROSITE" id="PS50109">
    <property type="entry name" value="HIS_KIN"/>
    <property type="match status" value="1"/>
</dbReference>
<keyword evidence="5" id="KW-0932">Cytokinin signaling pathway</keyword>
<evidence type="ECO:0000256" key="7">
    <source>
        <dbReference type="PROSITE-ProRule" id="PRU00169"/>
    </source>
</evidence>
<evidence type="ECO:0000313" key="12">
    <source>
        <dbReference type="Proteomes" id="UP000623129"/>
    </source>
</evidence>
<feature type="domain" description="Response regulatory" evidence="10">
    <location>
        <begin position="710"/>
        <end position="843"/>
    </location>
</feature>
<keyword evidence="6" id="KW-0902">Two-component regulatory system</keyword>
<keyword evidence="11" id="KW-0418">Kinase</keyword>
<comment type="catalytic activity">
    <reaction evidence="1">
        <text>ATP + protein L-histidine = ADP + protein N-phospho-L-histidine.</text>
        <dbReference type="EC" id="2.7.13.3"/>
    </reaction>
</comment>
<keyword evidence="8" id="KW-1133">Transmembrane helix</keyword>
<dbReference type="PANTHER" id="PTHR43719">
    <property type="entry name" value="TWO-COMPONENT HISTIDINE KINASE"/>
    <property type="match status" value="1"/>
</dbReference>
<comment type="function">
    <text evidence="2">Cytokinin receptor related to bacterial two-component regulators. Functions as a histidine kinase and transmits the stress signal to a downstream MAPK cascade.</text>
</comment>
<sequence length="844" mass="93862">MGGEENSTAHELTKKWIILQLVAAVLAVGLFVALLFATCLAEQKSKLLVQSNMDQSHFSGSSGSRIPVPLNKMVDSSYLVGPDAKVAEHLSSTQNSSMQIKIPRVPMVITLAFPDDKTMKFFQVLKVIIICLAGVVLVGMALFAFFMLRCLKQSKIQEAILQGELIKQKEAVQQAERKSMNKSLAVARASHDVRNALHSIIGLIEYCQDQTPGSDLGTNLAKMKDYAGDLLDILNTILDSSKVESGKMRLEEAEFNISQIIEKSVDVFNILAEKKGLEMIWDPCDFSVLKLGKVTGDKQRFKQILDNLLGNAVKFTSEGKIVVRAWASKPKLKITNFSSDYGLSISRMFCCLSRNTFRHFRSRTKQQEVQYMGNDPYSIELTLEVDDTGMGIPVEKRASVFENYVQVKEDSPEGTGLGLGIVQSFVRLMGGEISIRDKEHGEKGSCFKFNIFLKSGEVALQDTIGHKEAIQSTTVEPFMQKESHSMKVHSLLFVQGSETKRILQAWIESFGIKVWTAKQAEHISPILEKIKHNINSSSKSDSVLFCKTFSRKTENVENEGCLSGRQKDSESLPNTELFSEFPLRILVVVDLSSGNLPEILATLTDFIGSNPNLYCKIACIADSKVTEKDLSQFGALPCNITLRKPIHGTRLHKLFKLIQELEKTEELHVQKAATNPLPELRINIQPKEPCEITEETSSPVEIRKPLSGKRFLLVDDDFVIRMVGSKVLLKLGAEVEVAKNGLEALHLVKKALEIGLTRGKNGEYSFTYDAIFMDCQMPVMDGYEAARQIREEESRYGIHIPIIAVSADASDEDVQKAVAAGMDRHLLKPLDKSKVADFFKPVGT</sequence>
<dbReference type="PRINTS" id="PR00344">
    <property type="entry name" value="BCTRLSENSOR"/>
</dbReference>
<evidence type="ECO:0000256" key="6">
    <source>
        <dbReference type="ARBA" id="ARBA00023012"/>
    </source>
</evidence>
<dbReference type="EMBL" id="SWLB01000011">
    <property type="protein sequence ID" value="KAF3333039.1"/>
    <property type="molecule type" value="Genomic_DNA"/>
</dbReference>
<gene>
    <name evidence="11" type="ORF">FCM35_KLT02616</name>
</gene>
<dbReference type="Pfam" id="PF00072">
    <property type="entry name" value="Response_reg"/>
    <property type="match status" value="1"/>
</dbReference>
<name>A0A833R0L5_9POAL</name>
<keyword evidence="11" id="KW-0808">Transferase</keyword>
<dbReference type="SMART" id="SM00388">
    <property type="entry name" value="HisKA"/>
    <property type="match status" value="1"/>
</dbReference>
<keyword evidence="4 7" id="KW-0597">Phosphoprotein</keyword>
<comment type="caution">
    <text evidence="11">The sequence shown here is derived from an EMBL/GenBank/DDBJ whole genome shotgun (WGS) entry which is preliminary data.</text>
</comment>
<dbReference type="OrthoDB" id="60033at2759"/>
<dbReference type="AlphaFoldDB" id="A0A833R0L5"/>
<evidence type="ECO:0000259" key="9">
    <source>
        <dbReference type="PROSITE" id="PS50109"/>
    </source>
</evidence>
<dbReference type="InterPro" id="IPR050956">
    <property type="entry name" value="2C_system_His_kinase"/>
</dbReference>
<dbReference type="InterPro" id="IPR004358">
    <property type="entry name" value="Sig_transdc_His_kin-like_C"/>
</dbReference>